<dbReference type="Pfam" id="PF01491">
    <property type="entry name" value="Frataxin_Cyay"/>
    <property type="match status" value="1"/>
</dbReference>
<dbReference type="SMART" id="SM01219">
    <property type="entry name" value="Frataxin_Cyay"/>
    <property type="match status" value="1"/>
</dbReference>
<evidence type="ECO:0000256" key="2">
    <source>
        <dbReference type="ARBA" id="ARBA00022723"/>
    </source>
</evidence>
<dbReference type="InterPro" id="IPR020895">
    <property type="entry name" value="Frataxin_CS"/>
</dbReference>
<dbReference type="EMBL" id="CP058627">
    <property type="protein sequence ID" value="QLG88376.1"/>
    <property type="molecule type" value="Genomic_DNA"/>
</dbReference>
<reference evidence="5 6" key="1">
    <citation type="submission" date="2020-07" db="EMBL/GenBank/DDBJ databases">
        <title>Complete genome sequence of Chitinibacter sp. 2T18.</title>
        <authorList>
            <person name="Bae J.-W."/>
            <person name="Choi J.-W."/>
        </authorList>
    </citation>
    <scope>NUCLEOTIDE SEQUENCE [LARGE SCALE GENOMIC DNA]</scope>
    <source>
        <strain evidence="5 6">2T18</strain>
    </source>
</reference>
<keyword evidence="6" id="KW-1185">Reference proteome</keyword>
<evidence type="ECO:0000313" key="5">
    <source>
        <dbReference type="EMBL" id="QLG88376.1"/>
    </source>
</evidence>
<evidence type="ECO:0000256" key="4">
    <source>
        <dbReference type="HAMAP-Rule" id="MF_00142"/>
    </source>
</evidence>
<keyword evidence="3 4" id="KW-0408">Iron</keyword>
<dbReference type="Proteomes" id="UP000509597">
    <property type="component" value="Chromosome"/>
</dbReference>
<dbReference type="GO" id="GO:0008199">
    <property type="term" value="F:ferric iron binding"/>
    <property type="evidence" value="ECO:0007669"/>
    <property type="project" value="InterPro"/>
</dbReference>
<name>A0A7H9BJA3_9NEIS</name>
<dbReference type="InterPro" id="IPR036524">
    <property type="entry name" value="Frataxin/CyaY_sf"/>
</dbReference>
<dbReference type="Gene3D" id="3.30.920.10">
    <property type="entry name" value="Frataxin/CyaY"/>
    <property type="match status" value="1"/>
</dbReference>
<dbReference type="InterPro" id="IPR002908">
    <property type="entry name" value="Frataxin/CyaY"/>
</dbReference>
<gene>
    <name evidence="4 5" type="primary">cyaY</name>
    <name evidence="5" type="ORF">HQ393_09020</name>
</gene>
<dbReference type="AlphaFoldDB" id="A0A7H9BJA3"/>
<evidence type="ECO:0000313" key="6">
    <source>
        <dbReference type="Proteomes" id="UP000509597"/>
    </source>
</evidence>
<dbReference type="NCBIfam" id="TIGR03421">
    <property type="entry name" value="FeS_CyaY"/>
    <property type="match status" value="1"/>
</dbReference>
<proteinExistence type="inferred from homology"/>
<protein>
    <recommendedName>
        <fullName evidence="4">Iron-sulfur cluster assembly protein CyaY</fullName>
    </recommendedName>
</protein>
<evidence type="ECO:0000256" key="3">
    <source>
        <dbReference type="ARBA" id="ARBA00023004"/>
    </source>
</evidence>
<comment type="function">
    <text evidence="4">Involved in iron-sulfur (Fe-S) cluster assembly. May act as a regulator of Fe-S biogenesis.</text>
</comment>
<comment type="similarity">
    <text evidence="1 4">Belongs to the frataxin family.</text>
</comment>
<organism evidence="5 6">
    <name type="scientific">Chitinibacter bivalviorum</name>
    <dbReference type="NCBI Taxonomy" id="2739434"/>
    <lineage>
        <taxon>Bacteria</taxon>
        <taxon>Pseudomonadati</taxon>
        <taxon>Pseudomonadota</taxon>
        <taxon>Betaproteobacteria</taxon>
        <taxon>Neisseriales</taxon>
        <taxon>Chitinibacteraceae</taxon>
        <taxon>Chitinibacter</taxon>
    </lineage>
</organism>
<dbReference type="PROSITE" id="PS01344">
    <property type="entry name" value="FRATAXIN_1"/>
    <property type="match status" value="1"/>
</dbReference>
<keyword evidence="2 4" id="KW-0479">Metal-binding</keyword>
<dbReference type="InterPro" id="IPR047584">
    <property type="entry name" value="CyaY"/>
</dbReference>
<dbReference type="HAMAP" id="MF_00142">
    <property type="entry name" value="CyaY"/>
    <property type="match status" value="1"/>
</dbReference>
<sequence length="105" mass="11493">MTESEFLNQSDAIFAQIEAALDEVDFDVDPLLSGNVLEIEFEDGSKVIVNRHSANQELWIAAKSGGYHYRLQGDRWVNTRGDGEFFADLAAAISAHAGEPFGFAA</sequence>
<accession>A0A7H9BJA3</accession>
<dbReference type="GO" id="GO:0016226">
    <property type="term" value="P:iron-sulfur cluster assembly"/>
    <property type="evidence" value="ECO:0007669"/>
    <property type="project" value="UniProtKB-UniRule"/>
</dbReference>
<dbReference type="PROSITE" id="PS50810">
    <property type="entry name" value="FRATAXIN_2"/>
    <property type="match status" value="1"/>
</dbReference>
<dbReference type="RefSeq" id="WP_179354891.1">
    <property type="nucleotide sequence ID" value="NZ_CP058627.1"/>
</dbReference>
<dbReference type="GO" id="GO:0005737">
    <property type="term" value="C:cytoplasm"/>
    <property type="evidence" value="ECO:0007669"/>
    <property type="project" value="UniProtKB-ARBA"/>
</dbReference>
<dbReference type="KEGG" id="chiz:HQ393_09020"/>
<dbReference type="SUPFAM" id="SSF55387">
    <property type="entry name" value="Frataxin/Nqo15-like"/>
    <property type="match status" value="1"/>
</dbReference>
<evidence type="ECO:0000256" key="1">
    <source>
        <dbReference type="ARBA" id="ARBA00008183"/>
    </source>
</evidence>